<organism evidence="3 4">
    <name type="scientific">Gordonia jacobaea</name>
    <dbReference type="NCBI Taxonomy" id="122202"/>
    <lineage>
        <taxon>Bacteria</taxon>
        <taxon>Bacillati</taxon>
        <taxon>Actinomycetota</taxon>
        <taxon>Actinomycetes</taxon>
        <taxon>Mycobacteriales</taxon>
        <taxon>Gordoniaceae</taxon>
        <taxon>Gordonia</taxon>
    </lineage>
</organism>
<dbReference type="InterPro" id="IPR002347">
    <property type="entry name" value="SDR_fam"/>
</dbReference>
<evidence type="ECO:0000313" key="4">
    <source>
        <dbReference type="Proteomes" id="UP000037247"/>
    </source>
</evidence>
<name>A0ABR5I8J4_9ACTN</name>
<dbReference type="InterPro" id="IPR036291">
    <property type="entry name" value="NAD(P)-bd_dom_sf"/>
</dbReference>
<comment type="caution">
    <text evidence="3">The sequence shown here is derived from an EMBL/GenBank/DDBJ whole genome shotgun (WGS) entry which is preliminary data.</text>
</comment>
<evidence type="ECO:0000256" key="2">
    <source>
        <dbReference type="RuleBase" id="RU000363"/>
    </source>
</evidence>
<dbReference type="NCBIfam" id="NF004846">
    <property type="entry name" value="PRK06197.1"/>
    <property type="match status" value="1"/>
</dbReference>
<dbReference type="EMBL" id="LDTZ01000021">
    <property type="protein sequence ID" value="KNA89984.1"/>
    <property type="molecule type" value="Genomic_DNA"/>
</dbReference>
<dbReference type="RefSeq" id="WP_049700433.1">
    <property type="nucleotide sequence ID" value="NZ_JAQDQF010000007.1"/>
</dbReference>
<dbReference type="PANTHER" id="PTHR43157:SF31">
    <property type="entry name" value="PHOSPHATIDYLINOSITOL-GLYCAN BIOSYNTHESIS CLASS F PROTEIN"/>
    <property type="match status" value="1"/>
</dbReference>
<dbReference type="Gene3D" id="3.40.50.720">
    <property type="entry name" value="NAD(P)-binding Rossmann-like Domain"/>
    <property type="match status" value="1"/>
</dbReference>
<sequence length="333" mass="34903">MGKSRWSVSDAPDLSGRTAVVTGANSGVGLATASHLAHLGARVVLACRNVEAAERARDVIVAEGGSGGHGGRISPDSRISPDIEIVQVDLSELDSVRRAADELVERFPTIDILVNNAGVMRAEREVTKDGVEMDFATNFLGHFALTGLLLGPLRAARGARIVSVCSKLSTVGRLDPDDLAMTTGYSAAAAYSRSKLAQAIFAVALQRRLALLGDGAPSSVLAHPGATHSGVMRDQGVLSWLFSTPSLRWVRRTFIMDPAEGSLSSVRAATDPGLLGGQYIGPGGFLELSGAPVLVAPPEETDDLRLARALWESAEKATGVGFDLPDYPVNPQS</sequence>
<dbReference type="Proteomes" id="UP000037247">
    <property type="component" value="Unassembled WGS sequence"/>
</dbReference>
<keyword evidence="1" id="KW-0560">Oxidoreductase</keyword>
<evidence type="ECO:0000313" key="3">
    <source>
        <dbReference type="EMBL" id="KNA89984.1"/>
    </source>
</evidence>
<evidence type="ECO:0000256" key="1">
    <source>
        <dbReference type="ARBA" id="ARBA00023002"/>
    </source>
</evidence>
<keyword evidence="4" id="KW-1185">Reference proteome</keyword>
<dbReference type="SUPFAM" id="SSF51735">
    <property type="entry name" value="NAD(P)-binding Rossmann-fold domains"/>
    <property type="match status" value="1"/>
</dbReference>
<dbReference type="PANTHER" id="PTHR43157">
    <property type="entry name" value="PHOSPHATIDYLINOSITOL-GLYCAN BIOSYNTHESIS CLASS F PROTEIN-RELATED"/>
    <property type="match status" value="1"/>
</dbReference>
<comment type="similarity">
    <text evidence="2">Belongs to the short-chain dehydrogenases/reductases (SDR) family.</text>
</comment>
<dbReference type="PRINTS" id="PR00081">
    <property type="entry name" value="GDHRDH"/>
</dbReference>
<reference evidence="3 4" key="1">
    <citation type="submission" date="2015-05" db="EMBL/GenBank/DDBJ databases">
        <title>Draft genome sequence of the bacterium Gordonia jacobaea a new member of the Gordonia genus.</title>
        <authorList>
            <person name="Jimenez-Galisteo G."/>
            <person name="Dominguez A."/>
            <person name="Munoz E."/>
            <person name="Vinas M."/>
        </authorList>
    </citation>
    <scope>NUCLEOTIDE SEQUENCE [LARGE SCALE GENOMIC DNA]</scope>
    <source>
        <strain evidence="4">mv1</strain>
    </source>
</reference>
<proteinExistence type="inferred from homology"/>
<accession>A0ABR5I8J4</accession>
<gene>
    <name evidence="3" type="ORF">ABW18_18430</name>
</gene>
<dbReference type="Pfam" id="PF00106">
    <property type="entry name" value="adh_short"/>
    <property type="match status" value="1"/>
</dbReference>
<dbReference type="PRINTS" id="PR00080">
    <property type="entry name" value="SDRFAMILY"/>
</dbReference>
<protein>
    <submittedName>
        <fullName evidence="3">Short-chain dehydrogenase</fullName>
    </submittedName>
</protein>